<organism evidence="1 2">
    <name type="scientific">Naasia aerilata</name>
    <dbReference type="NCBI Taxonomy" id="1162966"/>
    <lineage>
        <taxon>Bacteria</taxon>
        <taxon>Bacillati</taxon>
        <taxon>Actinomycetota</taxon>
        <taxon>Actinomycetes</taxon>
        <taxon>Micrococcales</taxon>
        <taxon>Microbacteriaceae</taxon>
        <taxon>Naasia</taxon>
    </lineage>
</organism>
<dbReference type="EMBL" id="AP027731">
    <property type="protein sequence ID" value="BDZ47186.1"/>
    <property type="molecule type" value="Genomic_DNA"/>
</dbReference>
<reference evidence="2" key="1">
    <citation type="journal article" date="2019" name="Int. J. Syst. Evol. Microbiol.">
        <title>The Global Catalogue of Microorganisms (GCM) 10K type strain sequencing project: providing services to taxonomists for standard genome sequencing and annotation.</title>
        <authorList>
            <consortium name="The Broad Institute Genomics Platform"/>
            <consortium name="The Broad Institute Genome Sequencing Center for Infectious Disease"/>
            <person name="Wu L."/>
            <person name="Ma J."/>
        </authorList>
    </citation>
    <scope>NUCLEOTIDE SEQUENCE [LARGE SCALE GENOMIC DNA]</scope>
    <source>
        <strain evidence="2">NBRC 108725</strain>
    </source>
</reference>
<dbReference type="Proteomes" id="UP001321498">
    <property type="component" value="Chromosome"/>
</dbReference>
<name>A0ABM8GFS1_9MICO</name>
<accession>A0ABM8GFS1</accession>
<gene>
    <name evidence="1" type="ORF">GCM10025866_30950</name>
</gene>
<keyword evidence="2" id="KW-1185">Reference proteome</keyword>
<evidence type="ECO:0000313" key="2">
    <source>
        <dbReference type="Proteomes" id="UP001321498"/>
    </source>
</evidence>
<protein>
    <submittedName>
        <fullName evidence="1">Uncharacterized protein</fullName>
    </submittedName>
</protein>
<sequence>MPMSNLTAEDLSNIPLIDAADIQWRVRDLIGRAITRKIWLLLLDAERRQLPVFLPIDGLPTHAPPGESMGPFLRAVCQEPTREVVCVLERPGGYGLTPADRGWLQLFASGVTEAGLGLAGMVLSQTHGTRWLPAEEWGS</sequence>
<proteinExistence type="predicted"/>
<evidence type="ECO:0000313" key="1">
    <source>
        <dbReference type="EMBL" id="BDZ47186.1"/>
    </source>
</evidence>